<dbReference type="Proteomes" id="UP001066276">
    <property type="component" value="Chromosome 7"/>
</dbReference>
<keyword evidence="3" id="KW-1185">Reference proteome</keyword>
<dbReference type="AlphaFoldDB" id="A0AAV7PAZ4"/>
<sequence length="75" mass="8236">MLPRGFAPDGAAISWEQRPGPSRLQRGEAVRSAGVEPTGEWYPQRTRSAVVQGGDLWCEEECVLDFDEGSVEEGE</sequence>
<protein>
    <submittedName>
        <fullName evidence="2">Uncharacterized protein</fullName>
    </submittedName>
</protein>
<evidence type="ECO:0000313" key="3">
    <source>
        <dbReference type="Proteomes" id="UP001066276"/>
    </source>
</evidence>
<comment type="caution">
    <text evidence="2">The sequence shown here is derived from an EMBL/GenBank/DDBJ whole genome shotgun (WGS) entry which is preliminary data.</text>
</comment>
<name>A0AAV7PAZ4_PLEWA</name>
<evidence type="ECO:0000256" key="1">
    <source>
        <dbReference type="SAM" id="MobiDB-lite"/>
    </source>
</evidence>
<dbReference type="EMBL" id="JANPWB010000011">
    <property type="protein sequence ID" value="KAJ1124300.1"/>
    <property type="molecule type" value="Genomic_DNA"/>
</dbReference>
<proteinExistence type="predicted"/>
<evidence type="ECO:0000313" key="2">
    <source>
        <dbReference type="EMBL" id="KAJ1124300.1"/>
    </source>
</evidence>
<reference evidence="2" key="1">
    <citation type="journal article" date="2022" name="bioRxiv">
        <title>Sequencing and chromosome-scale assembly of the giantPleurodeles waltlgenome.</title>
        <authorList>
            <person name="Brown T."/>
            <person name="Elewa A."/>
            <person name="Iarovenko S."/>
            <person name="Subramanian E."/>
            <person name="Araus A.J."/>
            <person name="Petzold A."/>
            <person name="Susuki M."/>
            <person name="Suzuki K.-i.T."/>
            <person name="Hayashi T."/>
            <person name="Toyoda A."/>
            <person name="Oliveira C."/>
            <person name="Osipova E."/>
            <person name="Leigh N.D."/>
            <person name="Simon A."/>
            <person name="Yun M.H."/>
        </authorList>
    </citation>
    <scope>NUCLEOTIDE SEQUENCE</scope>
    <source>
        <strain evidence="2">20211129_DDA</strain>
        <tissue evidence="2">Liver</tissue>
    </source>
</reference>
<gene>
    <name evidence="2" type="ORF">NDU88_002761</name>
</gene>
<feature type="region of interest" description="Disordered" evidence="1">
    <location>
        <begin position="1"/>
        <end position="38"/>
    </location>
</feature>
<accession>A0AAV7PAZ4</accession>
<organism evidence="2 3">
    <name type="scientific">Pleurodeles waltl</name>
    <name type="common">Iberian ribbed newt</name>
    <dbReference type="NCBI Taxonomy" id="8319"/>
    <lineage>
        <taxon>Eukaryota</taxon>
        <taxon>Metazoa</taxon>
        <taxon>Chordata</taxon>
        <taxon>Craniata</taxon>
        <taxon>Vertebrata</taxon>
        <taxon>Euteleostomi</taxon>
        <taxon>Amphibia</taxon>
        <taxon>Batrachia</taxon>
        <taxon>Caudata</taxon>
        <taxon>Salamandroidea</taxon>
        <taxon>Salamandridae</taxon>
        <taxon>Pleurodelinae</taxon>
        <taxon>Pleurodeles</taxon>
    </lineage>
</organism>